<protein>
    <submittedName>
        <fullName evidence="1">Uncharacterized protein</fullName>
    </submittedName>
</protein>
<gene>
    <name evidence="1" type="ORF">H261_09003</name>
</gene>
<reference evidence="1 2" key="1">
    <citation type="journal article" date="2014" name="Genome Announc.">
        <title>Draft Genome Sequence of Magnetospirillum sp. Strain SO-1, a Freshwater Magnetotactic Bacterium Isolated from the Ol'khovka River, Russia.</title>
        <authorList>
            <person name="Grouzdev D.S."/>
            <person name="Dziuba M.V."/>
            <person name="Sukhacheva M.S."/>
            <person name="Mardanov A.V."/>
            <person name="Beletskiy A.V."/>
            <person name="Kuznetsov B.B."/>
            <person name="Skryabin K.G."/>
        </authorList>
    </citation>
    <scope>NUCLEOTIDE SEQUENCE [LARGE SCALE GENOMIC DNA]</scope>
    <source>
        <strain evidence="1 2">SO-1</strain>
    </source>
</reference>
<accession>M2ZSI7</accession>
<organism evidence="1 2">
    <name type="scientific">Paramagnetospirillum caucaseum</name>
    <dbReference type="NCBI Taxonomy" id="1244869"/>
    <lineage>
        <taxon>Bacteria</taxon>
        <taxon>Pseudomonadati</taxon>
        <taxon>Pseudomonadota</taxon>
        <taxon>Alphaproteobacteria</taxon>
        <taxon>Rhodospirillales</taxon>
        <taxon>Magnetospirillaceae</taxon>
        <taxon>Paramagnetospirillum</taxon>
    </lineage>
</organism>
<comment type="caution">
    <text evidence="1">The sequence shown here is derived from an EMBL/GenBank/DDBJ whole genome shotgun (WGS) entry which is preliminary data.</text>
</comment>
<sequence>MFPDWRTRPRLPLMAFEIVRTTFWVDAWVTVVEVATAVGRVLLLLPEAWTTPVEQANEKTPIASIRVRRIILLQKCVLTGWPGIFLEF</sequence>
<dbReference type="EMBL" id="AONQ01000019">
    <property type="protein sequence ID" value="EME70312.1"/>
    <property type="molecule type" value="Genomic_DNA"/>
</dbReference>
<proteinExistence type="predicted"/>
<name>M2ZSI7_9PROT</name>
<dbReference type="AlphaFoldDB" id="M2ZSI7"/>
<dbReference type="Proteomes" id="UP000011744">
    <property type="component" value="Unassembled WGS sequence"/>
</dbReference>
<keyword evidence="2" id="KW-1185">Reference proteome</keyword>
<evidence type="ECO:0000313" key="2">
    <source>
        <dbReference type="Proteomes" id="UP000011744"/>
    </source>
</evidence>
<evidence type="ECO:0000313" key="1">
    <source>
        <dbReference type="EMBL" id="EME70312.1"/>
    </source>
</evidence>